<dbReference type="InterPro" id="IPR051531">
    <property type="entry name" value="N-acetyltransferase"/>
</dbReference>
<keyword evidence="2 5" id="KW-0012">Acyltransferase</keyword>
<accession>A0A2T2NB62</accession>
<reference evidence="5 6" key="1">
    <citation type="journal article" date="2018" name="Front. Microbiol.">
        <title>Genome-Wide Analysis of Corynespora cassiicola Leaf Fall Disease Putative Effectors.</title>
        <authorList>
            <person name="Lopez D."/>
            <person name="Ribeiro S."/>
            <person name="Label P."/>
            <person name="Fumanal B."/>
            <person name="Venisse J.S."/>
            <person name="Kohler A."/>
            <person name="de Oliveira R.R."/>
            <person name="Labutti K."/>
            <person name="Lipzen A."/>
            <person name="Lail K."/>
            <person name="Bauer D."/>
            <person name="Ohm R.A."/>
            <person name="Barry K.W."/>
            <person name="Spatafora J."/>
            <person name="Grigoriev I.V."/>
            <person name="Martin F.M."/>
            <person name="Pujade-Renaud V."/>
        </authorList>
    </citation>
    <scope>NUCLEOTIDE SEQUENCE [LARGE SCALE GENOMIC DNA]</scope>
    <source>
        <strain evidence="5 6">Philippines</strain>
    </source>
</reference>
<dbReference type="OrthoDB" id="630895at2759"/>
<gene>
    <name evidence="5" type="ORF">BS50DRAFT_458389</name>
</gene>
<dbReference type="Pfam" id="PF13302">
    <property type="entry name" value="Acetyltransf_3"/>
    <property type="match status" value="1"/>
</dbReference>
<dbReference type="Proteomes" id="UP000240883">
    <property type="component" value="Unassembled WGS sequence"/>
</dbReference>
<proteinExistence type="inferred from homology"/>
<dbReference type="AlphaFoldDB" id="A0A2T2NB62"/>
<dbReference type="PROSITE" id="PS51186">
    <property type="entry name" value="GNAT"/>
    <property type="match status" value="1"/>
</dbReference>
<dbReference type="PANTHER" id="PTHR43792:SF8">
    <property type="entry name" value="[RIBOSOMAL PROTEIN US5]-ALANINE N-ACETYLTRANSFERASE"/>
    <property type="match status" value="1"/>
</dbReference>
<keyword evidence="1 5" id="KW-0808">Transferase</keyword>
<dbReference type="GO" id="GO:0016747">
    <property type="term" value="F:acyltransferase activity, transferring groups other than amino-acyl groups"/>
    <property type="evidence" value="ECO:0007669"/>
    <property type="project" value="InterPro"/>
</dbReference>
<feature type="non-terminal residue" evidence="5">
    <location>
        <position position="185"/>
    </location>
</feature>
<protein>
    <submittedName>
        <fullName evidence="5">Acyl-CoA N-acyltransferase</fullName>
    </submittedName>
</protein>
<feature type="domain" description="N-acetyltransferase" evidence="4">
    <location>
        <begin position="13"/>
        <end position="180"/>
    </location>
</feature>
<dbReference type="SUPFAM" id="SSF55729">
    <property type="entry name" value="Acyl-CoA N-acyltransferases (Nat)"/>
    <property type="match status" value="1"/>
</dbReference>
<keyword evidence="6" id="KW-1185">Reference proteome</keyword>
<sequence length="185" mass="20600">SPLPPPTFTSPRLTYRPMHPQDAPWMVQHAGPPSITKFMSLSFAHPYTLAHAETWIGMNLAPPITHFVICERDRPDVPIGGIGIKPGADVQTHAAEVGYWVGEPFQGRGYVTEGVEALAEWAFGVREGTKRLWAGVFSGNDASMRVLKKCGYEEEGVMRGHVEKHGVTRDLHLFGLNKADWEKRR</sequence>
<dbReference type="PANTHER" id="PTHR43792">
    <property type="entry name" value="GNAT FAMILY, PUTATIVE (AFU_ORTHOLOGUE AFUA_3G00765)-RELATED-RELATED"/>
    <property type="match status" value="1"/>
</dbReference>
<evidence type="ECO:0000256" key="2">
    <source>
        <dbReference type="ARBA" id="ARBA00023315"/>
    </source>
</evidence>
<dbReference type="STRING" id="1448308.A0A2T2NB62"/>
<feature type="non-terminal residue" evidence="5">
    <location>
        <position position="1"/>
    </location>
</feature>
<evidence type="ECO:0000313" key="5">
    <source>
        <dbReference type="EMBL" id="PSN62629.1"/>
    </source>
</evidence>
<evidence type="ECO:0000256" key="3">
    <source>
        <dbReference type="ARBA" id="ARBA00038502"/>
    </source>
</evidence>
<dbReference type="InterPro" id="IPR016181">
    <property type="entry name" value="Acyl_CoA_acyltransferase"/>
</dbReference>
<name>A0A2T2NB62_CORCC</name>
<dbReference type="Gene3D" id="3.40.630.30">
    <property type="match status" value="1"/>
</dbReference>
<comment type="similarity">
    <text evidence="3">Belongs to the acetyltransferase family. RimJ subfamily.</text>
</comment>
<evidence type="ECO:0000313" key="6">
    <source>
        <dbReference type="Proteomes" id="UP000240883"/>
    </source>
</evidence>
<organism evidence="5 6">
    <name type="scientific">Corynespora cassiicola Philippines</name>
    <dbReference type="NCBI Taxonomy" id="1448308"/>
    <lineage>
        <taxon>Eukaryota</taxon>
        <taxon>Fungi</taxon>
        <taxon>Dikarya</taxon>
        <taxon>Ascomycota</taxon>
        <taxon>Pezizomycotina</taxon>
        <taxon>Dothideomycetes</taxon>
        <taxon>Pleosporomycetidae</taxon>
        <taxon>Pleosporales</taxon>
        <taxon>Corynesporascaceae</taxon>
        <taxon>Corynespora</taxon>
    </lineage>
</organism>
<dbReference type="InterPro" id="IPR000182">
    <property type="entry name" value="GNAT_dom"/>
</dbReference>
<evidence type="ECO:0000256" key="1">
    <source>
        <dbReference type="ARBA" id="ARBA00022679"/>
    </source>
</evidence>
<evidence type="ECO:0000259" key="4">
    <source>
        <dbReference type="PROSITE" id="PS51186"/>
    </source>
</evidence>
<dbReference type="EMBL" id="KZ678141">
    <property type="protein sequence ID" value="PSN62629.1"/>
    <property type="molecule type" value="Genomic_DNA"/>
</dbReference>